<evidence type="ECO:0000313" key="10">
    <source>
        <dbReference type="EMBL" id="CAE0015134.1"/>
    </source>
</evidence>
<dbReference type="InterPro" id="IPR008797">
    <property type="entry name" value="PSII_PsbQ"/>
</dbReference>
<evidence type="ECO:0000256" key="4">
    <source>
        <dbReference type="ARBA" id="ARBA00022640"/>
    </source>
</evidence>
<dbReference type="EMBL" id="HBHU01003708">
    <property type="protein sequence ID" value="CAE0015134.1"/>
    <property type="molecule type" value="Transcribed_RNA"/>
</dbReference>
<gene>
    <name evidence="10" type="ORF">CLAU1311_LOCUS2391</name>
</gene>
<dbReference type="GO" id="GO:0009654">
    <property type="term" value="C:photosystem II oxygen evolving complex"/>
    <property type="evidence" value="ECO:0007669"/>
    <property type="project" value="InterPro"/>
</dbReference>
<reference evidence="10" key="1">
    <citation type="submission" date="2021-01" db="EMBL/GenBank/DDBJ databases">
        <authorList>
            <person name="Corre E."/>
            <person name="Pelletier E."/>
            <person name="Niang G."/>
            <person name="Scheremetjew M."/>
            <person name="Finn R."/>
            <person name="Kale V."/>
            <person name="Holt S."/>
            <person name="Cochrane G."/>
            <person name="Meng A."/>
            <person name="Brown T."/>
            <person name="Cohen L."/>
        </authorList>
    </citation>
    <scope>NUCLEOTIDE SEQUENCE</scope>
    <source>
        <strain evidence="10">RCC856</strain>
    </source>
</reference>
<keyword evidence="2" id="KW-0150">Chloroplast</keyword>
<sequence length="208" mass="22755">MQSMMLTRKSGAALVGSGRGASARSVVVRAQAQEPTSSRRQMLGFAGLAAGLLVGANQSAHAIGIELIDDKSKKLDYNNNIADQARDVDLDNNLRTGRTQARADKQFVVSRVAENKKRIETDVKGYIDSKAWYFATQELRRQLGNMSLDMNTLVAASSDKKQGAALKKDFFTAVDNMDFAIKKKDQAKALKYQEESVAKLGEFIAFAT</sequence>
<dbReference type="InterPro" id="IPR023222">
    <property type="entry name" value="PsbQ-like_dom_sf"/>
</dbReference>
<organism evidence="10">
    <name type="scientific">Chloropicon laureae</name>
    <dbReference type="NCBI Taxonomy" id="464258"/>
    <lineage>
        <taxon>Eukaryota</taxon>
        <taxon>Viridiplantae</taxon>
        <taxon>Chlorophyta</taxon>
        <taxon>Chloropicophyceae</taxon>
        <taxon>Chloropicales</taxon>
        <taxon>Chloropicaceae</taxon>
        <taxon>Chloropicon</taxon>
    </lineage>
</organism>
<keyword evidence="4" id="KW-0934">Plastid</keyword>
<evidence type="ECO:0000256" key="5">
    <source>
        <dbReference type="ARBA" id="ARBA00022946"/>
    </source>
</evidence>
<keyword evidence="8" id="KW-0604">Photosystem II</keyword>
<keyword evidence="5" id="KW-0809">Transit peptide</keyword>
<evidence type="ECO:0000256" key="2">
    <source>
        <dbReference type="ARBA" id="ARBA00022528"/>
    </source>
</evidence>
<dbReference type="PANTHER" id="PTHR33399:SF3">
    <property type="entry name" value="OXYGEN-EVOLVING ENHANCER PROTEIN 3-1, CHLOROPLASTIC"/>
    <property type="match status" value="1"/>
</dbReference>
<dbReference type="Gene3D" id="1.20.120.290">
    <property type="entry name" value="Oxygen-evolving enhancer protein 3 (PsbQ), four-helix up-down bundle"/>
    <property type="match status" value="1"/>
</dbReference>
<dbReference type="InterPro" id="IPR054099">
    <property type="entry name" value="PSII_PsbQ_pln"/>
</dbReference>
<dbReference type="GO" id="GO:0005509">
    <property type="term" value="F:calcium ion binding"/>
    <property type="evidence" value="ECO:0007669"/>
    <property type="project" value="InterPro"/>
</dbReference>
<evidence type="ECO:0000256" key="3">
    <source>
        <dbReference type="ARBA" id="ARBA00022531"/>
    </source>
</evidence>
<dbReference type="GO" id="GO:0019898">
    <property type="term" value="C:extrinsic component of membrane"/>
    <property type="evidence" value="ECO:0007669"/>
    <property type="project" value="InterPro"/>
</dbReference>
<evidence type="ECO:0000256" key="1">
    <source>
        <dbReference type="ARBA" id="ARBA00004334"/>
    </source>
</evidence>
<dbReference type="Pfam" id="PF05757">
    <property type="entry name" value="PsbQ"/>
    <property type="match status" value="1"/>
</dbReference>
<evidence type="ECO:0000256" key="6">
    <source>
        <dbReference type="ARBA" id="ARBA00023078"/>
    </source>
</evidence>
<protein>
    <recommendedName>
        <fullName evidence="11">Oxygen-evolving enhancer protein 3</fullName>
    </recommendedName>
</protein>
<dbReference type="PANTHER" id="PTHR33399">
    <property type="entry name" value="OXYGEN-EVOLVING ENHANCER PROTEIN 3-1, CHLOROPLASTIC"/>
    <property type="match status" value="1"/>
</dbReference>
<dbReference type="AlphaFoldDB" id="A0A7S2Z0U3"/>
<dbReference type="GO" id="GO:0009535">
    <property type="term" value="C:chloroplast thylakoid membrane"/>
    <property type="evidence" value="ECO:0007669"/>
    <property type="project" value="UniProtKB-SubCell"/>
</dbReference>
<keyword evidence="7" id="KW-0472">Membrane</keyword>
<dbReference type="SUPFAM" id="SSF101112">
    <property type="entry name" value="Oxygen-evolving enhancer protein 3"/>
    <property type="match status" value="1"/>
</dbReference>
<dbReference type="GO" id="GO:0009767">
    <property type="term" value="P:photosynthetic electron transport chain"/>
    <property type="evidence" value="ECO:0007669"/>
    <property type="project" value="TreeGrafter"/>
</dbReference>
<accession>A0A7S2Z0U3</accession>
<evidence type="ECO:0000256" key="8">
    <source>
        <dbReference type="ARBA" id="ARBA00023276"/>
    </source>
</evidence>
<evidence type="ECO:0000256" key="9">
    <source>
        <dbReference type="ARBA" id="ARBA00035649"/>
    </source>
</evidence>
<comment type="similarity">
    <text evidence="9">Belongs to the PsbQ family.</text>
</comment>
<keyword evidence="6" id="KW-0793">Thylakoid</keyword>
<name>A0A7S2Z0U3_9CHLO</name>
<proteinExistence type="inferred from homology"/>
<evidence type="ECO:0000256" key="7">
    <source>
        <dbReference type="ARBA" id="ARBA00023136"/>
    </source>
</evidence>
<keyword evidence="3" id="KW-0602">Photosynthesis</keyword>
<evidence type="ECO:0008006" key="11">
    <source>
        <dbReference type="Google" id="ProtNLM"/>
    </source>
</evidence>
<comment type="subcellular location">
    <subcellularLocation>
        <location evidence="1">Plastid</location>
        <location evidence="1">Chloroplast thylakoid membrane</location>
    </subcellularLocation>
</comment>